<proteinExistence type="predicted"/>
<evidence type="ECO:0000313" key="3">
    <source>
        <dbReference type="Proteomes" id="UP001620597"/>
    </source>
</evidence>
<feature type="coiled-coil region" evidence="1">
    <location>
        <begin position="6"/>
        <end position="54"/>
    </location>
</feature>
<protein>
    <submittedName>
        <fullName evidence="2">Uncharacterized protein</fullName>
    </submittedName>
</protein>
<accession>A0ABW8NLI7</accession>
<comment type="caution">
    <text evidence="2">The sequence shown here is derived from an EMBL/GenBank/DDBJ whole genome shotgun (WGS) entry which is preliminary data.</text>
</comment>
<keyword evidence="3" id="KW-1185">Reference proteome</keyword>
<dbReference type="RefSeq" id="WP_416206833.1">
    <property type="nucleotide sequence ID" value="NZ_JBBKTX010000021.1"/>
</dbReference>
<reference evidence="2 3" key="1">
    <citation type="submission" date="2024-03" db="EMBL/GenBank/DDBJ databases">
        <title>High-quality draft genome sequence of Oceanobacter sp. wDCs-4.</title>
        <authorList>
            <person name="Dong C."/>
        </authorList>
    </citation>
    <scope>NUCLEOTIDE SEQUENCE [LARGE SCALE GENOMIC DNA]</scope>
    <source>
        <strain evidence="3">wDCs-4</strain>
    </source>
</reference>
<keyword evidence="1" id="KW-0175">Coiled coil</keyword>
<sequence>MTDIRVQRLRRRVADAVEDIDAMKAQLADIRACCAELSASMRKIREDSERARETAERRKVLKRVV</sequence>
<organism evidence="2 3">
    <name type="scientific">Oceanobacter antarcticus</name>
    <dbReference type="NCBI Taxonomy" id="3133425"/>
    <lineage>
        <taxon>Bacteria</taxon>
        <taxon>Pseudomonadati</taxon>
        <taxon>Pseudomonadota</taxon>
        <taxon>Gammaproteobacteria</taxon>
        <taxon>Oceanospirillales</taxon>
        <taxon>Oceanospirillaceae</taxon>
        <taxon>Oceanobacter</taxon>
    </lineage>
</organism>
<name>A0ABW8NLI7_9GAMM</name>
<dbReference type="EMBL" id="JBBKTX010000021">
    <property type="protein sequence ID" value="MFK4753844.1"/>
    <property type="molecule type" value="Genomic_DNA"/>
</dbReference>
<dbReference type="Proteomes" id="UP001620597">
    <property type="component" value="Unassembled WGS sequence"/>
</dbReference>
<gene>
    <name evidence="2" type="ORF">WG929_15630</name>
</gene>
<evidence type="ECO:0000313" key="2">
    <source>
        <dbReference type="EMBL" id="MFK4753844.1"/>
    </source>
</evidence>
<evidence type="ECO:0000256" key="1">
    <source>
        <dbReference type="SAM" id="Coils"/>
    </source>
</evidence>